<dbReference type="Gene3D" id="2.170.16.10">
    <property type="entry name" value="Hedgehog/Intein (Hint) domain"/>
    <property type="match status" value="1"/>
</dbReference>
<dbReference type="AlphaFoldDB" id="G6F1V2"/>
<dbReference type="STRING" id="1088868.CIN_15980"/>
<proteinExistence type="predicted"/>
<dbReference type="Pfam" id="PF13403">
    <property type="entry name" value="Hint_2"/>
    <property type="match status" value="1"/>
</dbReference>
<sequence length="668" mass="72224">MKKGVVSTDDTIYNIPQTDSTSGNLNLSQLSSVPSASDSFQTSNGNGTMVVGTTSSISNNQNNNSQNITINNPTIINNSDTASSSSLFGKGSFFGNIDAKKPLNSRVSNSNQTFVAVTAYAGTPGSYQYWTAYLGDDGVTTYYKTTDAAGNDFVTTGPLNLLNIQRLTIESGATVDNCLIAQTVNNYLPSTTDAIGPSIIIKQGGTLKNSIVNMATIDNSGTSYNNAYLQATYTGNSGSISDLDGMYQYLGGYVGTLTIPKATNKPSWKVDGMSLGNNPPTSSITLNDGSVFNSYASVVNSASSAYPYPSITINQSGNVSIVSSDTVTCFLVGTMINTINGLVAVENLRIGDKVVTYQNNRQDVQPIIWIGYNHVKVKTYLPEDVAGYPVRIVKNAISEGVPASDLLITPEHSIFFEGGLIPARMLVNNSSIFYDHSITEYTFYHFELEAHSIVAADNVLTESYLDTGNRSSFISDHNIVNIVNKKKDWNVDAVAPLVTNRAFVEPIFMQLIERAIQLGFENHKQDLLTTNDSGLHLLTQSGERLEATYQNNGRFIFSLPEGTNEVRLMSRTSKASRVIGPFVDDRRDLGVLVGEITLLEKNSHTSITEHLTSAELSGWDVKEQTACRWTNGNAELKVRATPAQNTGVLVIQVLATLSYVVENAQKVA</sequence>
<evidence type="ECO:0000259" key="1">
    <source>
        <dbReference type="Pfam" id="PF13403"/>
    </source>
</evidence>
<dbReference type="InterPro" id="IPR028992">
    <property type="entry name" value="Hedgehog/Intein_dom"/>
</dbReference>
<feature type="domain" description="Hedgehog/Intein (Hint)" evidence="1">
    <location>
        <begin position="328"/>
        <end position="467"/>
    </location>
</feature>
<dbReference type="SUPFAM" id="SSF51294">
    <property type="entry name" value="Hedgehog/intein (Hint) domain"/>
    <property type="match status" value="1"/>
</dbReference>
<accession>G6F1V2</accession>
<comment type="caution">
    <text evidence="2">The sequence shown here is derived from an EMBL/GenBank/DDBJ whole genome shotgun (WGS) entry which is preliminary data.</text>
</comment>
<evidence type="ECO:0000313" key="2">
    <source>
        <dbReference type="EMBL" id="EHD13406.1"/>
    </source>
</evidence>
<dbReference type="Proteomes" id="UP000005939">
    <property type="component" value="Unassembled WGS sequence"/>
</dbReference>
<reference evidence="2 3" key="1">
    <citation type="submission" date="2011-10" db="EMBL/GenBank/DDBJ databases">
        <title>Genome Sequence of Commensalibacter intestini A911, isolated from Drosophila gut.</title>
        <authorList>
            <person name="Lee W.-J."/>
            <person name="Kim E.-K."/>
        </authorList>
    </citation>
    <scope>NUCLEOTIDE SEQUENCE [LARGE SCALE GENOMIC DNA]</scope>
    <source>
        <strain evidence="2 3">A911</strain>
    </source>
</reference>
<protein>
    <recommendedName>
        <fullName evidence="1">Hedgehog/Intein (Hint) domain-containing protein</fullName>
    </recommendedName>
</protein>
<dbReference type="eggNOG" id="COG3210">
    <property type="taxonomic scope" value="Bacteria"/>
</dbReference>
<gene>
    <name evidence="2" type="ORF">CIN_15980</name>
</gene>
<name>G6F1V2_9PROT</name>
<dbReference type="EMBL" id="AGFR01000009">
    <property type="protein sequence ID" value="EHD13406.1"/>
    <property type="molecule type" value="Genomic_DNA"/>
</dbReference>
<dbReference type="PATRIC" id="fig|1088868.3.peg.1606"/>
<organism evidence="2 3">
    <name type="scientific">Commensalibacter intestini A911</name>
    <dbReference type="NCBI Taxonomy" id="1088868"/>
    <lineage>
        <taxon>Bacteria</taxon>
        <taxon>Pseudomonadati</taxon>
        <taxon>Pseudomonadota</taxon>
        <taxon>Alphaproteobacteria</taxon>
        <taxon>Acetobacterales</taxon>
        <taxon>Acetobacteraceae</taxon>
    </lineage>
</organism>
<dbReference type="InterPro" id="IPR036844">
    <property type="entry name" value="Hint_dom_sf"/>
</dbReference>
<evidence type="ECO:0000313" key="3">
    <source>
        <dbReference type="Proteomes" id="UP000005939"/>
    </source>
</evidence>